<proteinExistence type="predicted"/>
<protein>
    <submittedName>
        <fullName evidence="1">Uncharacterized protein</fullName>
    </submittedName>
</protein>
<name>A0ABP6V3S9_9ACTN</name>
<organism evidence="1 2">
    <name type="scientific">Streptomyces osmaniensis</name>
    <dbReference type="NCBI Taxonomy" id="593134"/>
    <lineage>
        <taxon>Bacteria</taxon>
        <taxon>Bacillati</taxon>
        <taxon>Actinomycetota</taxon>
        <taxon>Actinomycetes</taxon>
        <taxon>Kitasatosporales</taxon>
        <taxon>Streptomycetaceae</taxon>
        <taxon>Streptomyces</taxon>
    </lineage>
</organism>
<evidence type="ECO:0000313" key="2">
    <source>
        <dbReference type="Proteomes" id="UP001500707"/>
    </source>
</evidence>
<accession>A0ABP6V3S9</accession>
<dbReference type="RefSeq" id="WP_346180149.1">
    <property type="nucleotide sequence ID" value="NZ_BAABCE010000001.1"/>
</dbReference>
<dbReference type="EMBL" id="BAABCE010000001">
    <property type="protein sequence ID" value="GAA3527449.1"/>
    <property type="molecule type" value="Genomic_DNA"/>
</dbReference>
<evidence type="ECO:0000313" key="1">
    <source>
        <dbReference type="EMBL" id="GAA3527449.1"/>
    </source>
</evidence>
<reference evidence="2" key="1">
    <citation type="journal article" date="2019" name="Int. J. Syst. Evol. Microbiol.">
        <title>The Global Catalogue of Microorganisms (GCM) 10K type strain sequencing project: providing services to taxonomists for standard genome sequencing and annotation.</title>
        <authorList>
            <consortium name="The Broad Institute Genomics Platform"/>
            <consortium name="The Broad Institute Genome Sequencing Center for Infectious Disease"/>
            <person name="Wu L."/>
            <person name="Ma J."/>
        </authorList>
    </citation>
    <scope>NUCLEOTIDE SEQUENCE [LARGE SCALE GENOMIC DNA]</scope>
    <source>
        <strain evidence="2">JCM 17656</strain>
    </source>
</reference>
<gene>
    <name evidence="1" type="ORF">GCM10022295_06870</name>
</gene>
<keyword evidence="2" id="KW-1185">Reference proteome</keyword>
<dbReference type="Proteomes" id="UP001500707">
    <property type="component" value="Unassembled WGS sequence"/>
</dbReference>
<sequence length="168" mass="17528">MTANPNIERAARAIAAAVVHGTSGDPALEAAQQLDKLGLLTQSTDPFSTPGRNRPAPSPAAVAALDQCRRAKGVADTTRAQIDGMPGEPDVSAVGGEVRIVVHPESLADWKQWMHALGVGDARADSTGAAMTVRCTYGGVRARLVGYGVPALYGERLDYVGRRTAARP</sequence>
<comment type="caution">
    <text evidence="1">The sequence shown here is derived from an EMBL/GenBank/DDBJ whole genome shotgun (WGS) entry which is preliminary data.</text>
</comment>